<dbReference type="Gene3D" id="3.40.50.1820">
    <property type="entry name" value="alpha/beta hydrolase"/>
    <property type="match status" value="1"/>
</dbReference>
<dbReference type="GO" id="GO:0016787">
    <property type="term" value="F:hydrolase activity"/>
    <property type="evidence" value="ECO:0007669"/>
    <property type="project" value="UniProtKB-KW"/>
</dbReference>
<evidence type="ECO:0000313" key="3">
    <source>
        <dbReference type="Proteomes" id="UP000295063"/>
    </source>
</evidence>
<dbReference type="EMBL" id="SLUI01000007">
    <property type="protein sequence ID" value="TCL36961.1"/>
    <property type="molecule type" value="Genomic_DNA"/>
</dbReference>
<dbReference type="InterPro" id="IPR000801">
    <property type="entry name" value="Esterase-like"/>
</dbReference>
<accession>A0A4R1PZH3</accession>
<evidence type="ECO:0000256" key="1">
    <source>
        <dbReference type="SAM" id="Phobius"/>
    </source>
</evidence>
<name>A0A4R1PZH3_9FIRM</name>
<dbReference type="RefSeq" id="WP_132080713.1">
    <property type="nucleotide sequence ID" value="NZ_DAMAKO010000006.1"/>
</dbReference>
<keyword evidence="3" id="KW-1185">Reference proteome</keyword>
<dbReference type="OrthoDB" id="9784036at2"/>
<dbReference type="PANTHER" id="PTHR48098">
    <property type="entry name" value="ENTEROCHELIN ESTERASE-RELATED"/>
    <property type="match status" value="1"/>
</dbReference>
<protein>
    <submittedName>
        <fullName evidence="2">Putative alpha/beta superfamily hydrolase</fullName>
    </submittedName>
</protein>
<feature type="transmembrane region" description="Helical" evidence="1">
    <location>
        <begin position="122"/>
        <end position="141"/>
    </location>
</feature>
<sequence>MTARIEKTVIGTRDITIFLPPAYNVNQKEFAVVYMQDGGELVFKQVETISRLMAGGKMEQLIFVGIAPEQRLDDYTPWPAVALTEKYPDFGGRGQQYLAFVVNEVKAYVETKYRTRTGPEHTGIIGASLGGLISLYALYLYPQVFGKAGSFSGSFWYEGFVEYINQQPLPYQNSRIYLDVGSQEGIGKKTAQREMLHKTSEVYQILLNQGITAANCRYSISAGDTHGQRCFMRRFPAAVNWLFPMK</sequence>
<keyword evidence="1" id="KW-0472">Membrane</keyword>
<evidence type="ECO:0000313" key="2">
    <source>
        <dbReference type="EMBL" id="TCL36961.1"/>
    </source>
</evidence>
<dbReference type="PANTHER" id="PTHR48098:SF6">
    <property type="entry name" value="FERRI-BACILLIBACTIN ESTERASE BESA"/>
    <property type="match status" value="1"/>
</dbReference>
<dbReference type="InterPro" id="IPR029058">
    <property type="entry name" value="AB_hydrolase_fold"/>
</dbReference>
<reference evidence="2 3" key="1">
    <citation type="submission" date="2019-03" db="EMBL/GenBank/DDBJ databases">
        <title>Genomic Encyclopedia of Type Strains, Phase IV (KMG-IV): sequencing the most valuable type-strain genomes for metagenomic binning, comparative biology and taxonomic classification.</title>
        <authorList>
            <person name="Goeker M."/>
        </authorList>
    </citation>
    <scope>NUCLEOTIDE SEQUENCE [LARGE SCALE GENOMIC DNA]</scope>
    <source>
        <strain evidence="2 3">DSM 15969</strain>
    </source>
</reference>
<comment type="caution">
    <text evidence="2">The sequence shown here is derived from an EMBL/GenBank/DDBJ whole genome shotgun (WGS) entry which is preliminary data.</text>
</comment>
<proteinExistence type="predicted"/>
<dbReference type="Proteomes" id="UP000295063">
    <property type="component" value="Unassembled WGS sequence"/>
</dbReference>
<keyword evidence="2" id="KW-0378">Hydrolase</keyword>
<dbReference type="InterPro" id="IPR050583">
    <property type="entry name" value="Mycobacterial_A85_antigen"/>
</dbReference>
<dbReference type="SUPFAM" id="SSF53474">
    <property type="entry name" value="alpha/beta-Hydrolases"/>
    <property type="match status" value="1"/>
</dbReference>
<organism evidence="2 3">
    <name type="scientific">Anaerospora hongkongensis</name>
    <dbReference type="NCBI Taxonomy" id="244830"/>
    <lineage>
        <taxon>Bacteria</taxon>
        <taxon>Bacillati</taxon>
        <taxon>Bacillota</taxon>
        <taxon>Negativicutes</taxon>
        <taxon>Selenomonadales</taxon>
        <taxon>Sporomusaceae</taxon>
        <taxon>Anaerospora</taxon>
    </lineage>
</organism>
<gene>
    <name evidence="2" type="ORF">EV210_107226</name>
</gene>
<dbReference type="Pfam" id="PF00756">
    <property type="entry name" value="Esterase"/>
    <property type="match status" value="1"/>
</dbReference>
<dbReference type="AlphaFoldDB" id="A0A4R1PZH3"/>
<keyword evidence="1" id="KW-1133">Transmembrane helix</keyword>
<keyword evidence="1" id="KW-0812">Transmembrane</keyword>